<keyword evidence="5" id="KW-0236">DNA replication inhibitor</keyword>
<evidence type="ECO:0000256" key="5">
    <source>
        <dbReference type="ARBA" id="ARBA00022880"/>
    </source>
</evidence>
<dbReference type="GO" id="GO:0031298">
    <property type="term" value="C:replication fork protection complex"/>
    <property type="evidence" value="ECO:0007669"/>
    <property type="project" value="TreeGrafter"/>
</dbReference>
<comment type="function">
    <text evidence="9">Plays an important role in the control of DNA replication and the maintenance of replication fork stability.</text>
</comment>
<dbReference type="RefSeq" id="XP_040636280.1">
    <property type="nucleotide sequence ID" value="XM_040784798.1"/>
</dbReference>
<dbReference type="PANTHER" id="PTHR13220">
    <property type="entry name" value="TIMELESS INTERACTING-RELATED"/>
    <property type="match status" value="1"/>
</dbReference>
<feature type="compositionally biased region" description="Basic and acidic residues" evidence="10">
    <location>
        <begin position="133"/>
        <end position="143"/>
    </location>
</feature>
<sequence>MSDLFNYDVGLDDILRDVSTTSNTNAAKQPSGPKGSGLGLGLDEEVKVSKKRQPVAKLDESRLLSQNGIPKLRRAAKAKLRFKGKGHEFSDAARLLNFYQLWLDDLFPRAKFADGLSIIEKLGHSRRLQTMRREWIDEEKPKSSMDTFEDSLPEKSQGNGQPFTDAHIGEPRANLEGLDDDNTNATVPREESRSDEGLSMSDAEGGQRNLNEPEPEDDDLDILLREQDQESPAPNKGPTISKPSHEDIYEDDLEVLRELEAPGPTST</sequence>
<feature type="region of interest" description="Disordered" evidence="10">
    <location>
        <begin position="133"/>
        <end position="248"/>
    </location>
</feature>
<comment type="similarity">
    <text evidence="2 9">Belongs to the CSM3 family.</text>
</comment>
<dbReference type="GeneID" id="63699922"/>
<dbReference type="EMBL" id="KK088436">
    <property type="protein sequence ID" value="EYE92592.1"/>
    <property type="molecule type" value="Genomic_DNA"/>
</dbReference>
<dbReference type="GO" id="GO:0043111">
    <property type="term" value="P:replication fork arrest"/>
    <property type="evidence" value="ECO:0007669"/>
    <property type="project" value="TreeGrafter"/>
</dbReference>
<organism evidence="12 13">
    <name type="scientific">Aspergillus ruber (strain CBS 135680)</name>
    <dbReference type="NCBI Taxonomy" id="1388766"/>
    <lineage>
        <taxon>Eukaryota</taxon>
        <taxon>Fungi</taxon>
        <taxon>Dikarya</taxon>
        <taxon>Ascomycota</taxon>
        <taxon>Pezizomycotina</taxon>
        <taxon>Eurotiomycetes</taxon>
        <taxon>Eurotiomycetidae</taxon>
        <taxon>Eurotiales</taxon>
        <taxon>Aspergillaceae</taxon>
        <taxon>Aspergillus</taxon>
        <taxon>Aspergillus subgen. Aspergillus</taxon>
    </lineage>
</organism>
<dbReference type="GO" id="GO:0000076">
    <property type="term" value="P:DNA replication checkpoint signaling"/>
    <property type="evidence" value="ECO:0007669"/>
    <property type="project" value="UniProtKB-UniRule"/>
</dbReference>
<keyword evidence="7 9" id="KW-0131">Cell cycle</keyword>
<gene>
    <name evidence="12" type="ORF">EURHEDRAFT_462355</name>
</gene>
<evidence type="ECO:0000256" key="9">
    <source>
        <dbReference type="RuleBase" id="RU366049"/>
    </source>
</evidence>
<evidence type="ECO:0000256" key="7">
    <source>
        <dbReference type="ARBA" id="ARBA00023306"/>
    </source>
</evidence>
<comment type="function">
    <text evidence="8">Forms a fork protection complex (FPC) with TOF1 and which is required for chromosome segregation during meiosis and DNA damage repair. FPC coordinates leading and lagging strand synthesis and moves with the replication fork. FPC stabilizes replication forks in a configuration that is recognized by replication checkpoint sensors.</text>
</comment>
<dbReference type="Proteomes" id="UP000019804">
    <property type="component" value="Unassembled WGS sequence"/>
</dbReference>
<dbReference type="GO" id="GO:0003677">
    <property type="term" value="F:DNA binding"/>
    <property type="evidence" value="ECO:0007669"/>
    <property type="project" value="TreeGrafter"/>
</dbReference>
<feature type="domain" description="Chromosome segregation in meiosis protein 3" evidence="11">
    <location>
        <begin position="57"/>
        <end position="140"/>
    </location>
</feature>
<dbReference type="Pfam" id="PF07962">
    <property type="entry name" value="Swi3"/>
    <property type="match status" value="1"/>
</dbReference>
<keyword evidence="6 9" id="KW-0539">Nucleus</keyword>
<comment type="subunit">
    <text evidence="3">Component of the fork protection complex (FPC) consisting of TOF1 and CSM3.</text>
</comment>
<evidence type="ECO:0000259" key="11">
    <source>
        <dbReference type="Pfam" id="PF07962"/>
    </source>
</evidence>
<evidence type="ECO:0000256" key="2">
    <source>
        <dbReference type="ARBA" id="ARBA00006075"/>
    </source>
</evidence>
<evidence type="ECO:0000256" key="8">
    <source>
        <dbReference type="ARBA" id="ARBA00025496"/>
    </source>
</evidence>
<reference evidence="13" key="1">
    <citation type="journal article" date="2014" name="Nat. Commun.">
        <title>Genomic adaptations of the halophilic Dead Sea filamentous fungus Eurotium rubrum.</title>
        <authorList>
            <person name="Kis-Papo T."/>
            <person name="Weig A.R."/>
            <person name="Riley R."/>
            <person name="Persoh D."/>
            <person name="Salamov A."/>
            <person name="Sun H."/>
            <person name="Lipzen A."/>
            <person name="Wasser S.P."/>
            <person name="Rambold G."/>
            <person name="Grigoriev I.V."/>
            <person name="Nevo E."/>
        </authorList>
    </citation>
    <scope>NUCLEOTIDE SEQUENCE [LARGE SCALE GENOMIC DNA]</scope>
    <source>
        <strain evidence="13">CBS 135680</strain>
    </source>
</reference>
<evidence type="ECO:0000313" key="12">
    <source>
        <dbReference type="EMBL" id="EYE92592.1"/>
    </source>
</evidence>
<evidence type="ECO:0000256" key="10">
    <source>
        <dbReference type="SAM" id="MobiDB-lite"/>
    </source>
</evidence>
<keyword evidence="13" id="KW-1185">Reference proteome</keyword>
<dbReference type="InterPro" id="IPR012923">
    <property type="entry name" value="Csm3"/>
</dbReference>
<dbReference type="STRING" id="1388766.A0A017S6N6"/>
<dbReference type="OrthoDB" id="437078at2759"/>
<protein>
    <recommendedName>
        <fullName evidence="9">Chromosome segregation in meiosis protein</fullName>
    </recommendedName>
</protein>
<name>A0A017S6N6_ASPRC</name>
<keyword evidence="4 9" id="KW-0227">DNA damage</keyword>
<proteinExistence type="inferred from homology"/>
<dbReference type="PANTHER" id="PTHR13220:SF11">
    <property type="entry name" value="TIMELESS-INTERACTING PROTEIN"/>
    <property type="match status" value="1"/>
</dbReference>
<evidence type="ECO:0000256" key="4">
    <source>
        <dbReference type="ARBA" id="ARBA00022763"/>
    </source>
</evidence>
<dbReference type="InterPro" id="IPR040038">
    <property type="entry name" value="TIPIN/Csm3/Swi3"/>
</dbReference>
<evidence type="ECO:0000313" key="13">
    <source>
        <dbReference type="Proteomes" id="UP000019804"/>
    </source>
</evidence>
<accession>A0A017S6N6</accession>
<dbReference type="AlphaFoldDB" id="A0A017S6N6"/>
<evidence type="ECO:0000256" key="3">
    <source>
        <dbReference type="ARBA" id="ARBA00011217"/>
    </source>
</evidence>
<dbReference type="GO" id="GO:0031297">
    <property type="term" value="P:replication fork processing"/>
    <property type="evidence" value="ECO:0007669"/>
    <property type="project" value="UniProtKB-UniRule"/>
</dbReference>
<dbReference type="GO" id="GO:0006974">
    <property type="term" value="P:DNA damage response"/>
    <property type="evidence" value="ECO:0007669"/>
    <property type="project" value="UniProtKB-KW"/>
</dbReference>
<feature type="region of interest" description="Disordered" evidence="10">
    <location>
        <begin position="21"/>
        <end position="40"/>
    </location>
</feature>
<evidence type="ECO:0000256" key="6">
    <source>
        <dbReference type="ARBA" id="ARBA00023242"/>
    </source>
</evidence>
<evidence type="ECO:0000256" key="1">
    <source>
        <dbReference type="ARBA" id="ARBA00004123"/>
    </source>
</evidence>
<comment type="subcellular location">
    <subcellularLocation>
        <location evidence="1 9">Nucleus</location>
    </subcellularLocation>
</comment>
<dbReference type="HOGENOM" id="CLU_036204_0_0_1"/>